<evidence type="ECO:0000256" key="1">
    <source>
        <dbReference type="SAM" id="MobiDB-lite"/>
    </source>
</evidence>
<dbReference type="InterPro" id="IPR038726">
    <property type="entry name" value="PDDEXK_AddAB-type"/>
</dbReference>
<proteinExistence type="predicted"/>
<organism evidence="3 4">
    <name type="scientific">Thioclava kandeliae</name>
    <dbReference type="NCBI Taxonomy" id="3070818"/>
    <lineage>
        <taxon>Bacteria</taxon>
        <taxon>Pseudomonadati</taxon>
        <taxon>Pseudomonadota</taxon>
        <taxon>Alphaproteobacteria</taxon>
        <taxon>Rhodobacterales</taxon>
        <taxon>Paracoccaceae</taxon>
        <taxon>Thioclava</taxon>
    </lineage>
</organism>
<dbReference type="Proteomes" id="UP001438953">
    <property type="component" value="Unassembled WGS sequence"/>
</dbReference>
<protein>
    <submittedName>
        <fullName evidence="3">Double-strand break repair protein AddB</fullName>
    </submittedName>
</protein>
<gene>
    <name evidence="3" type="primary">addB</name>
    <name evidence="3" type="ORF">VSX56_03175</name>
</gene>
<dbReference type="EMBL" id="JAYWLC010000002">
    <property type="protein sequence ID" value="MER5170766.1"/>
    <property type="molecule type" value="Genomic_DNA"/>
</dbReference>
<reference evidence="3 4" key="1">
    <citation type="submission" date="2024-06" db="EMBL/GenBank/DDBJ databases">
        <title>Thioclava kandeliae sp. nov. from a rhizosphere soil sample of Kandelia candel in a mangrove.</title>
        <authorList>
            <person name="Mu T."/>
        </authorList>
    </citation>
    <scope>NUCLEOTIDE SEQUENCE [LARGE SCALE GENOMIC DNA]</scope>
    <source>
        <strain evidence="3 4">CPCC 100088</strain>
    </source>
</reference>
<sequence>MIERGIYALPCGVDFPRELVAGLIARMQDQPPEAMARVRLYLNSGRMLRRVREEFDRHGARFLPQLKLVTDLGRAPMRGLPPAEPALRRRLELAQLVAGLVDRLPGFEAGHGIFGLADSLATLMAEMQSEGVTPDDLEALEIADTHAQHWRLSLNFIRIVARYFEADATPDAEARQRRVVEQIIADWAEAGPTDPIIVAGSTGSRGATGLFMQAVARLPQGALVLPGFDFSMPEHAWKSLKSGSFPIEDHPQYRYRAMLDAVEAEPGDVLRWHDRSEPSPERNALISLALRPAPVTDQWMREGADLPDLLDACKDLTLIEARDPRAEANAIALVLRDAAERGVPTALITPDRMLTRRVAVALDRWGIIPDDSAGQPLQQTAPGRLLRHLAAMRGEALTLDGLLILLKHPLTATGSTMRGTHLRYTRELELDLRRNGPAFPDHPALVAWAQKYADKPDYVEKLTWANWLGAFFPMLMSPYEQPLSDCVSHHLALAAHLATGPDGSVEASELWLQDGGREAWRVFSELAREAVNGGSYTAASYTDLVNHLLQGSMTRAGLAAHRDITIFGALEARVQGAEQVILAGLNEGSWPEAPDPDPWLSRQMRLAAGLLLPERQTGLSAHDFQQAVGAPRVILTRAKRDAEAETVPSRWVNRLVNLMSGLPDRRGPEALVEMRARGATWLGLASSLDRPLGETKPMRRPSPRPPIEARPKDLSVTQVKTLIRDPYTIYARKVLRLYPLNPLRPEPDALQRGNVLHEIVERYVKERPEGEQAAEGEQRLIRIAEEVLGQSVPWPSVQRLWLARITKIAQRFATDEVARAKLGKPAIIEEKGGLAVPDLAFRLTAKPDRIDILTNGLSRIYDYKSGVLPSAGEMIHFDKQLLLEAAMVRRGAFSQIGPSEVEGMTYIRLGGEGETAPYTTTVEFKPRGGELQTETAEEAWAKFCKLVGTYMKPEQGFTARRAMHGAQDSSDYDQLSRYGEWELSEIPDGEDLI</sequence>
<comment type="caution">
    <text evidence="3">The sequence shown here is derived from an EMBL/GenBank/DDBJ whole genome shotgun (WGS) entry which is preliminary data.</text>
</comment>
<dbReference type="RefSeq" id="WP_350934798.1">
    <property type="nucleotide sequence ID" value="NZ_JAYWLC010000002.1"/>
</dbReference>
<dbReference type="NCBIfam" id="TIGR02786">
    <property type="entry name" value="addB_alphas"/>
    <property type="match status" value="1"/>
</dbReference>
<keyword evidence="4" id="KW-1185">Reference proteome</keyword>
<dbReference type="InterPro" id="IPR014153">
    <property type="entry name" value="Ds_break_AddB"/>
</dbReference>
<accession>A0ABV1SDS1</accession>
<name>A0ABV1SDS1_9RHOB</name>
<feature type="domain" description="PD-(D/E)XK endonuclease-like" evidence="2">
    <location>
        <begin position="714"/>
        <end position="942"/>
    </location>
</feature>
<feature type="region of interest" description="Disordered" evidence="1">
    <location>
        <begin position="690"/>
        <end position="710"/>
    </location>
</feature>
<evidence type="ECO:0000313" key="4">
    <source>
        <dbReference type="Proteomes" id="UP001438953"/>
    </source>
</evidence>
<dbReference type="SUPFAM" id="SSF52540">
    <property type="entry name" value="P-loop containing nucleoside triphosphate hydrolases"/>
    <property type="match status" value="1"/>
</dbReference>
<evidence type="ECO:0000259" key="2">
    <source>
        <dbReference type="Pfam" id="PF12705"/>
    </source>
</evidence>
<dbReference type="InterPro" id="IPR027417">
    <property type="entry name" value="P-loop_NTPase"/>
</dbReference>
<evidence type="ECO:0000313" key="3">
    <source>
        <dbReference type="EMBL" id="MER5170766.1"/>
    </source>
</evidence>
<dbReference type="Pfam" id="PF12705">
    <property type="entry name" value="PDDEXK_1"/>
    <property type="match status" value="1"/>
</dbReference>